<evidence type="ECO:0000256" key="2">
    <source>
        <dbReference type="ARBA" id="ARBA00022840"/>
    </source>
</evidence>
<evidence type="ECO:0000313" key="5">
    <source>
        <dbReference type="Proteomes" id="UP000297477"/>
    </source>
</evidence>
<dbReference type="Proteomes" id="UP000297477">
    <property type="component" value="Unassembled WGS sequence"/>
</dbReference>
<evidence type="ECO:0000259" key="3">
    <source>
        <dbReference type="PROSITE" id="PS50893"/>
    </source>
</evidence>
<gene>
    <name evidence="4" type="ORF">E4A49_11370</name>
</gene>
<dbReference type="SUPFAM" id="SSF52540">
    <property type="entry name" value="P-loop containing nucleoside triphosphate hydrolases"/>
    <property type="match status" value="1"/>
</dbReference>
<evidence type="ECO:0000256" key="1">
    <source>
        <dbReference type="ARBA" id="ARBA00022741"/>
    </source>
</evidence>
<sequence length="306" mass="32730">MSPDAAVSVRGLARRYGEVRALQDVSFDIAPNTICGLLGANGAGKTTLMSLISGQDRPSAGTLQVFGREPFDDAAVLTQLCFARENQAYPDTFAVRHVLTTCPLFLPHWDADFADELVETFRLPLNHKIRKLSRGQLSAVAIVAGLASRAPLTFLDEPYLGLDPTARRRFYDALLRDYAEHPRTILMSTHLIGEVEGFFEQVLVIDDGRLLVDASAEDIAELAFTVSGPAKAVEAATGDRQVLETHRIGGLASAVVLGTPDAAMHRRAAESGLEIGPVGLQDLIAALGAAPHGSAEARAHGQEATR</sequence>
<dbReference type="InterPro" id="IPR027417">
    <property type="entry name" value="P-loop_NTPase"/>
</dbReference>
<keyword evidence="5" id="KW-1185">Reference proteome</keyword>
<dbReference type="InterPro" id="IPR003439">
    <property type="entry name" value="ABC_transporter-like_ATP-bd"/>
</dbReference>
<name>A0ABY2K0W5_9MICC</name>
<comment type="caution">
    <text evidence="4">The sequence shown here is derived from an EMBL/GenBank/DDBJ whole genome shotgun (WGS) entry which is preliminary data.</text>
</comment>
<dbReference type="PANTHER" id="PTHR43158:SF5">
    <property type="entry name" value="ABC TRANSPORTER, ATP-BINDING PROTEIN"/>
    <property type="match status" value="1"/>
</dbReference>
<dbReference type="EMBL" id="SPKT01000034">
    <property type="protein sequence ID" value="TFH97896.1"/>
    <property type="molecule type" value="Genomic_DNA"/>
</dbReference>
<proteinExistence type="predicted"/>
<dbReference type="GO" id="GO:0005524">
    <property type="term" value="F:ATP binding"/>
    <property type="evidence" value="ECO:0007669"/>
    <property type="project" value="UniProtKB-KW"/>
</dbReference>
<keyword evidence="2 4" id="KW-0067">ATP-binding</keyword>
<reference evidence="4 5" key="1">
    <citation type="submission" date="2019-03" db="EMBL/GenBank/DDBJ databases">
        <title>Reclassification of Micrococcus aloeverae and Micrococcus yunnanensis as later heterotypic synonyms of Micrococcus luteus.</title>
        <authorList>
            <person name="Huang C.-H."/>
        </authorList>
    </citation>
    <scope>NUCLEOTIDE SEQUENCE [LARGE SCALE GENOMIC DNA]</scope>
    <source>
        <strain evidence="4 5">BCRC 12151</strain>
    </source>
</reference>
<accession>A0ABY2K0W5</accession>
<dbReference type="Pfam" id="PF00005">
    <property type="entry name" value="ABC_tran"/>
    <property type="match status" value="1"/>
</dbReference>
<feature type="domain" description="ABC transporter" evidence="3">
    <location>
        <begin position="7"/>
        <end position="232"/>
    </location>
</feature>
<dbReference type="PROSITE" id="PS50893">
    <property type="entry name" value="ABC_TRANSPORTER_2"/>
    <property type="match status" value="1"/>
</dbReference>
<dbReference type="CDD" id="cd03230">
    <property type="entry name" value="ABC_DR_subfamily_A"/>
    <property type="match status" value="1"/>
</dbReference>
<keyword evidence="1" id="KW-0547">Nucleotide-binding</keyword>
<evidence type="ECO:0000313" key="4">
    <source>
        <dbReference type="EMBL" id="TFH97896.1"/>
    </source>
</evidence>
<dbReference type="PANTHER" id="PTHR43158">
    <property type="entry name" value="SKFA PEPTIDE EXPORT ATP-BINDING PROTEIN SKFE"/>
    <property type="match status" value="1"/>
</dbReference>
<organism evidence="4 5">
    <name type="scientific">Micrococcus lylae</name>
    <dbReference type="NCBI Taxonomy" id="1273"/>
    <lineage>
        <taxon>Bacteria</taxon>
        <taxon>Bacillati</taxon>
        <taxon>Actinomycetota</taxon>
        <taxon>Actinomycetes</taxon>
        <taxon>Micrococcales</taxon>
        <taxon>Micrococcaceae</taxon>
        <taxon>Micrococcus</taxon>
    </lineage>
</organism>
<dbReference type="Gene3D" id="3.40.50.300">
    <property type="entry name" value="P-loop containing nucleotide triphosphate hydrolases"/>
    <property type="match status" value="1"/>
</dbReference>
<protein>
    <submittedName>
        <fullName evidence="4">ABC transporter ATP-binding protein</fullName>
    </submittedName>
</protein>